<dbReference type="InterPro" id="IPR004452">
    <property type="entry name" value="LutB/LldF"/>
</dbReference>
<dbReference type="GO" id="GO:0051539">
    <property type="term" value="F:4 iron, 4 sulfur cluster binding"/>
    <property type="evidence" value="ECO:0007669"/>
    <property type="project" value="UniProtKB-KW"/>
</dbReference>
<dbReference type="SUPFAM" id="SSF46548">
    <property type="entry name" value="alpha-helical ferredoxin"/>
    <property type="match status" value="1"/>
</dbReference>
<dbReference type="RefSeq" id="WP_208610132.1">
    <property type="nucleotide sequence ID" value="NZ_FQZT01000003.1"/>
</dbReference>
<evidence type="ECO:0000256" key="6">
    <source>
        <dbReference type="ARBA" id="ARBA00023004"/>
    </source>
</evidence>
<proteinExistence type="predicted"/>
<evidence type="ECO:0000256" key="7">
    <source>
        <dbReference type="ARBA" id="ARBA00023014"/>
    </source>
</evidence>
<dbReference type="InterPro" id="IPR024185">
    <property type="entry name" value="FTHF_cligase-like_sf"/>
</dbReference>
<dbReference type="InterPro" id="IPR037171">
    <property type="entry name" value="NagB/RpiA_transferase-like"/>
</dbReference>
<evidence type="ECO:0000259" key="8">
    <source>
        <dbReference type="PROSITE" id="PS51379"/>
    </source>
</evidence>
<sequence length="718" mass="78620">MNKQRSKDYRQRIDKALATPKLQDALHKFGDAFLVARGNAFAKYDFEAMRDEISQMKTSVRENHAELLQQFTQNAEAAGATVYLAKTAEDANNYIAELAKKKGAKLAVKSKSMASEETHLNIALEKAGTKALETDLGEWIIQLAGQRPSHMVMPAIHMFKEEVAELFSKETGKTEQAEIAHLVEVARNQLRQGYLDAEIGITGANIAVAETGGIALVTNEGNARLASTLPKTHVALVGIEKLVPTLEDATKVVRVLPKNATGQPLTSYVTWIRGAVPCDGEEKDLHIVLLDNGRSTLAESPQCQDALNCIRCGACANVCPVYQTVGGHVFGHIYIGAIGIILTAFFHGLENAAEIVRACIGCRSCVAICPSKIDLEEIILSLRETIGEEEGIGAGKDIVFRKVMRNRKLFHGLIRAASVMQKPVTRGESSIRHLPLFFSSLTEWRTLPAVAEKPLRDVILQQEQEVKKPRYRVALFGGCANDFLYPELGLDLVTVMNALDVEVFYPQEQNCCGVPALYSGDKETAIELAKQNIDAMLEGNPDFVLTTCPTCTMALQRDFVEHLKDNPAWAAKAERLAEITVDAAGFVVNQLGAADQFKQLAASEKVTYHDSCHLKRGAGVWKEPRQLIETAGHDLVEMDHADRCCGFGGSYSLTSHPEISKRILGDKLQDIAESGASCVAMDCPGCMMQIRGGLEKQDSKVRAQHTIELLAEALRQKK</sequence>
<dbReference type="PANTHER" id="PTHR47153:SF2">
    <property type="entry name" value="LACTATE UTILIZATION PROTEIN B"/>
    <property type="match status" value="1"/>
</dbReference>
<evidence type="ECO:0000256" key="2">
    <source>
        <dbReference type="ARBA" id="ARBA00022485"/>
    </source>
</evidence>
<dbReference type="Pfam" id="PF02589">
    <property type="entry name" value="LUD_dom"/>
    <property type="match status" value="1"/>
</dbReference>
<dbReference type="InterPro" id="IPR017896">
    <property type="entry name" value="4Fe4S_Fe-S-bd"/>
</dbReference>
<reference evidence="9 10" key="1">
    <citation type="submission" date="2016-11" db="EMBL/GenBank/DDBJ databases">
        <authorList>
            <person name="Jaros S."/>
            <person name="Januszkiewicz K."/>
            <person name="Wedrychowicz H."/>
        </authorList>
    </citation>
    <scope>NUCLEOTIDE SEQUENCE [LARGE SCALE GENOMIC DNA]</scope>
    <source>
        <strain evidence="9 10">DSM 5091</strain>
    </source>
</reference>
<dbReference type="PROSITE" id="PS51379">
    <property type="entry name" value="4FE4S_FER_2"/>
    <property type="match status" value="2"/>
</dbReference>
<keyword evidence="4" id="KW-0677">Repeat</keyword>
<evidence type="ECO:0000256" key="5">
    <source>
        <dbReference type="ARBA" id="ARBA00022982"/>
    </source>
</evidence>
<name>A0A1M6FDC4_MALRU</name>
<evidence type="ECO:0000313" key="9">
    <source>
        <dbReference type="EMBL" id="SHI95653.1"/>
    </source>
</evidence>
<gene>
    <name evidence="9" type="ORF">SAMN02745165_01246</name>
</gene>
<dbReference type="Gene3D" id="1.10.1060.10">
    <property type="entry name" value="Alpha-helical ferredoxin"/>
    <property type="match status" value="1"/>
</dbReference>
<dbReference type="STRING" id="1122189.SAMN02745165_01246"/>
<keyword evidence="5" id="KW-0249">Electron transport</keyword>
<dbReference type="InterPro" id="IPR017900">
    <property type="entry name" value="4Fe4S_Fe_S_CS"/>
</dbReference>
<feature type="domain" description="4Fe-4S ferredoxin-type" evidence="8">
    <location>
        <begin position="351"/>
        <end position="378"/>
    </location>
</feature>
<dbReference type="Proteomes" id="UP000184171">
    <property type="component" value="Unassembled WGS sequence"/>
</dbReference>
<organism evidence="9 10">
    <name type="scientific">Malonomonas rubra DSM 5091</name>
    <dbReference type="NCBI Taxonomy" id="1122189"/>
    <lineage>
        <taxon>Bacteria</taxon>
        <taxon>Pseudomonadati</taxon>
        <taxon>Thermodesulfobacteriota</taxon>
        <taxon>Desulfuromonadia</taxon>
        <taxon>Desulfuromonadales</taxon>
        <taxon>Geopsychrobacteraceae</taxon>
        <taxon>Malonomonas</taxon>
    </lineage>
</organism>
<keyword evidence="7" id="KW-0411">Iron-sulfur</keyword>
<dbReference type="EMBL" id="FQZT01000003">
    <property type="protein sequence ID" value="SHI95653.1"/>
    <property type="molecule type" value="Genomic_DNA"/>
</dbReference>
<dbReference type="Gene3D" id="3.40.50.10420">
    <property type="entry name" value="NagB/RpiA/CoA transferase-like"/>
    <property type="match status" value="1"/>
</dbReference>
<keyword evidence="2" id="KW-0004">4Fe-4S</keyword>
<evidence type="ECO:0000313" key="10">
    <source>
        <dbReference type="Proteomes" id="UP000184171"/>
    </source>
</evidence>
<dbReference type="InterPro" id="IPR003741">
    <property type="entry name" value="LUD_dom"/>
</dbReference>
<dbReference type="InterPro" id="IPR004017">
    <property type="entry name" value="Cys_rich_dom"/>
</dbReference>
<dbReference type="InterPro" id="IPR054704">
    <property type="entry name" value="Quin_L_LdhH-like"/>
</dbReference>
<evidence type="ECO:0000256" key="4">
    <source>
        <dbReference type="ARBA" id="ARBA00022737"/>
    </source>
</evidence>
<evidence type="ECO:0000256" key="3">
    <source>
        <dbReference type="ARBA" id="ARBA00022723"/>
    </source>
</evidence>
<dbReference type="NCBIfam" id="NF045670">
    <property type="entry name" value="quin_L_LdhH"/>
    <property type="match status" value="1"/>
</dbReference>
<dbReference type="GO" id="GO:0006089">
    <property type="term" value="P:lactate metabolic process"/>
    <property type="evidence" value="ECO:0007669"/>
    <property type="project" value="InterPro"/>
</dbReference>
<protein>
    <submittedName>
        <fullName evidence="9">Iron-sulfur cluster-binding protein</fullName>
    </submittedName>
</protein>
<dbReference type="Pfam" id="PF02754">
    <property type="entry name" value="CCG"/>
    <property type="match status" value="2"/>
</dbReference>
<accession>A0A1M6FDC4</accession>
<evidence type="ECO:0000256" key="1">
    <source>
        <dbReference type="ARBA" id="ARBA00022448"/>
    </source>
</evidence>
<keyword evidence="6" id="KW-0408">Iron</keyword>
<dbReference type="PANTHER" id="PTHR47153">
    <property type="entry name" value="LACTATE UTILIZATION PROTEIN B"/>
    <property type="match status" value="1"/>
</dbReference>
<dbReference type="AlphaFoldDB" id="A0A1M6FDC4"/>
<dbReference type="GO" id="GO:0016491">
    <property type="term" value="F:oxidoreductase activity"/>
    <property type="evidence" value="ECO:0007669"/>
    <property type="project" value="UniProtKB-ARBA"/>
</dbReference>
<keyword evidence="10" id="KW-1185">Reference proteome</keyword>
<dbReference type="SUPFAM" id="SSF100950">
    <property type="entry name" value="NagB/RpiA/CoA transferase-like"/>
    <property type="match status" value="1"/>
</dbReference>
<dbReference type="Pfam" id="PF13183">
    <property type="entry name" value="Fer4_8"/>
    <property type="match status" value="1"/>
</dbReference>
<feature type="domain" description="4Fe-4S ferredoxin-type" evidence="8">
    <location>
        <begin position="299"/>
        <end position="321"/>
    </location>
</feature>
<dbReference type="GO" id="GO:0046872">
    <property type="term" value="F:metal ion binding"/>
    <property type="evidence" value="ECO:0007669"/>
    <property type="project" value="UniProtKB-KW"/>
</dbReference>
<keyword evidence="1" id="KW-0813">Transport</keyword>
<dbReference type="PROSITE" id="PS00198">
    <property type="entry name" value="4FE4S_FER_1"/>
    <property type="match status" value="2"/>
</dbReference>
<keyword evidence="3" id="KW-0479">Metal-binding</keyword>
<dbReference type="InterPro" id="IPR009051">
    <property type="entry name" value="Helical_ferredxn"/>
</dbReference>